<protein>
    <recommendedName>
        <fullName evidence="2">TFIIB-type domain-containing protein</fullName>
    </recommendedName>
</protein>
<proteinExistence type="predicted"/>
<gene>
    <name evidence="1" type="ORF">S01H4_58973</name>
</gene>
<reference evidence="1" key="1">
    <citation type="journal article" date="2014" name="Front. Microbiol.">
        <title>High frequency of phylogenetically diverse reductive dehalogenase-homologous genes in deep subseafloor sedimentary metagenomes.</title>
        <authorList>
            <person name="Kawai M."/>
            <person name="Futagami T."/>
            <person name="Toyoda A."/>
            <person name="Takaki Y."/>
            <person name="Nishi S."/>
            <person name="Hori S."/>
            <person name="Arai W."/>
            <person name="Tsubouchi T."/>
            <person name="Morono Y."/>
            <person name="Uchiyama I."/>
            <person name="Ito T."/>
            <person name="Fujiyama A."/>
            <person name="Inagaki F."/>
            <person name="Takami H."/>
        </authorList>
    </citation>
    <scope>NUCLEOTIDE SEQUENCE</scope>
    <source>
        <strain evidence="1">Expedition CK06-06</strain>
    </source>
</reference>
<evidence type="ECO:0008006" key="2">
    <source>
        <dbReference type="Google" id="ProtNLM"/>
    </source>
</evidence>
<organism evidence="1">
    <name type="scientific">marine sediment metagenome</name>
    <dbReference type="NCBI Taxonomy" id="412755"/>
    <lineage>
        <taxon>unclassified sequences</taxon>
        <taxon>metagenomes</taxon>
        <taxon>ecological metagenomes</taxon>
    </lineage>
</organism>
<name>X1DAF8_9ZZZZ</name>
<sequence length="121" mass="13765">MDSDQKMATYRTVQDSFAVQGFSPLTCDICKFSDITETTAGYVCRNCGIMLEAQKLQYDRPYNADLIQYATGIGTTQVGTRKERVKSPNSRSLNRLSKYNNIIDNDKIAYAKARREFSRIL</sequence>
<accession>X1DAF8</accession>
<comment type="caution">
    <text evidence="1">The sequence shown here is derived from an EMBL/GenBank/DDBJ whole genome shotgun (WGS) entry which is preliminary data.</text>
</comment>
<feature type="non-terminal residue" evidence="1">
    <location>
        <position position="121"/>
    </location>
</feature>
<dbReference type="AlphaFoldDB" id="X1DAF8"/>
<dbReference type="EMBL" id="BART01034517">
    <property type="protein sequence ID" value="GAH17761.1"/>
    <property type="molecule type" value="Genomic_DNA"/>
</dbReference>
<evidence type="ECO:0000313" key="1">
    <source>
        <dbReference type="EMBL" id="GAH17761.1"/>
    </source>
</evidence>